<dbReference type="Gene3D" id="1.20.1250.20">
    <property type="entry name" value="MFS general substrate transporter like domains"/>
    <property type="match status" value="2"/>
</dbReference>
<dbReference type="PANTHER" id="PTHR11662:SF399">
    <property type="entry name" value="FI19708P1-RELATED"/>
    <property type="match status" value="1"/>
</dbReference>
<dbReference type="InterPro" id="IPR050382">
    <property type="entry name" value="MFS_Na/Anion_cotransporter"/>
</dbReference>
<dbReference type="GO" id="GO:0005886">
    <property type="term" value="C:plasma membrane"/>
    <property type="evidence" value="ECO:0007669"/>
    <property type="project" value="UniProtKB-SubCell"/>
</dbReference>
<dbReference type="CDD" id="cd17319">
    <property type="entry name" value="MFS_ExuT_GudP_like"/>
    <property type="match status" value="1"/>
</dbReference>
<dbReference type="PATRIC" id="fig|1053219.3.peg.5726"/>
<evidence type="ECO:0000313" key="9">
    <source>
        <dbReference type="Proteomes" id="UP000006997"/>
    </source>
</evidence>
<feature type="transmembrane region" description="Helical" evidence="6">
    <location>
        <begin position="80"/>
        <end position="102"/>
    </location>
</feature>
<evidence type="ECO:0000256" key="2">
    <source>
        <dbReference type="ARBA" id="ARBA00022448"/>
    </source>
</evidence>
<dbReference type="GO" id="GO:0022857">
    <property type="term" value="F:transmembrane transporter activity"/>
    <property type="evidence" value="ECO:0007669"/>
    <property type="project" value="InterPro"/>
</dbReference>
<evidence type="ECO:0000256" key="3">
    <source>
        <dbReference type="ARBA" id="ARBA00022692"/>
    </source>
</evidence>
<dbReference type="PROSITE" id="PS50850">
    <property type="entry name" value="MFS"/>
    <property type="match status" value="1"/>
</dbReference>
<dbReference type="PANTHER" id="PTHR11662">
    <property type="entry name" value="SOLUTE CARRIER FAMILY 17"/>
    <property type="match status" value="1"/>
</dbReference>
<feature type="transmembrane region" description="Helical" evidence="6">
    <location>
        <begin position="286"/>
        <end position="309"/>
    </location>
</feature>
<feature type="transmembrane region" description="Helical" evidence="6">
    <location>
        <begin position="347"/>
        <end position="366"/>
    </location>
</feature>
<dbReference type="AlphaFoldDB" id="J8EI12"/>
<evidence type="ECO:0000256" key="6">
    <source>
        <dbReference type="SAM" id="Phobius"/>
    </source>
</evidence>
<keyword evidence="5 6" id="KW-0472">Membrane</keyword>
<sequence length="413" mass="44417">MNILTANAKHKTLILTLLCLGWTLNTLDRIAINVAIIPISKELSLTETQAGFIMSSFFLSRAIMQPIGGSLADRFGSRKVIISSIVAWSLLTIFTGAAWSLLSLIAIRFLCGIGEGSYPSASSVSLAESFPHQERARAKSTLTAVVTLGGVIGTLVVASLSSFFGWQIMFVILGIVGLLLAPLYGKYFHPVGQQSAQKQSYSDKMSLKQVFKHPIMWKIIIIYFGISVVSWGAASWMPSYMVKVRHLDLVTMGALSSIPAILAFLTMLATGWLLDKKMAGREKYFIVFGSLVGVISMYLLTIASSVAYVVMYESLANIGIACALTTTVIIPLKYIDSASIGTASGMMYLGGSLAGVIAPTVMGFLIQQFNGSYNAGFCFLIASLLVSLLVGMTLRIHPVTIHTPGSKLQIGKV</sequence>
<accession>J8EI12</accession>
<feature type="domain" description="Major facilitator superfamily (MFS) profile" evidence="7">
    <location>
        <begin position="14"/>
        <end position="401"/>
    </location>
</feature>
<organism evidence="8 9">
    <name type="scientific">Bacillus cereus MC67</name>
    <dbReference type="NCBI Taxonomy" id="1053219"/>
    <lineage>
        <taxon>Bacteria</taxon>
        <taxon>Bacillati</taxon>
        <taxon>Bacillota</taxon>
        <taxon>Bacilli</taxon>
        <taxon>Bacillales</taxon>
        <taxon>Bacillaceae</taxon>
        <taxon>Bacillus</taxon>
        <taxon>Bacillus cereus group</taxon>
    </lineage>
</organism>
<evidence type="ECO:0000259" key="7">
    <source>
        <dbReference type="PROSITE" id="PS50850"/>
    </source>
</evidence>
<dbReference type="EMBL" id="AHEN01000062">
    <property type="protein sequence ID" value="EJQ90867.1"/>
    <property type="molecule type" value="Genomic_DNA"/>
</dbReference>
<gene>
    <name evidence="8" type="ORF">II3_05599</name>
</gene>
<evidence type="ECO:0000256" key="1">
    <source>
        <dbReference type="ARBA" id="ARBA00004651"/>
    </source>
</evidence>
<dbReference type="InterPro" id="IPR020846">
    <property type="entry name" value="MFS_dom"/>
</dbReference>
<dbReference type="RefSeq" id="WP_002162299.1">
    <property type="nucleotide sequence ID" value="NZ_JH792116.1"/>
</dbReference>
<evidence type="ECO:0000313" key="8">
    <source>
        <dbReference type="EMBL" id="EJQ90867.1"/>
    </source>
</evidence>
<proteinExistence type="predicted"/>
<evidence type="ECO:0000256" key="4">
    <source>
        <dbReference type="ARBA" id="ARBA00022989"/>
    </source>
</evidence>
<feature type="transmembrane region" description="Helical" evidence="6">
    <location>
        <begin position="166"/>
        <end position="185"/>
    </location>
</feature>
<dbReference type="HOGENOM" id="CLU_001265_5_1_9"/>
<feature type="transmembrane region" description="Helical" evidence="6">
    <location>
        <begin position="372"/>
        <end position="394"/>
    </location>
</feature>
<dbReference type="Proteomes" id="UP000006997">
    <property type="component" value="Unassembled WGS sequence"/>
</dbReference>
<dbReference type="Pfam" id="PF07690">
    <property type="entry name" value="MFS_1"/>
    <property type="match status" value="1"/>
</dbReference>
<feature type="transmembrane region" description="Helical" evidence="6">
    <location>
        <begin position="254"/>
        <end position="274"/>
    </location>
</feature>
<name>J8EI12_BACCE</name>
<protein>
    <recommendedName>
        <fullName evidence="7">Major facilitator superfamily (MFS) profile domain-containing protein</fullName>
    </recommendedName>
</protein>
<reference evidence="8 9" key="1">
    <citation type="submission" date="2012-04" db="EMBL/GenBank/DDBJ databases">
        <title>The Genome Sequence of Bacillus cereus MC67.</title>
        <authorList>
            <consortium name="The Broad Institute Genome Sequencing Platform"/>
            <consortium name="The Broad Institute Genome Sequencing Center for Infectious Disease"/>
            <person name="Feldgarden M."/>
            <person name="Van der Auwera G.A."/>
            <person name="Mahillon J."/>
            <person name="Duprez V."/>
            <person name="Timmery S."/>
            <person name="Mattelet C."/>
            <person name="Dierick K."/>
            <person name="Sun M."/>
            <person name="Yu Z."/>
            <person name="Zhu L."/>
            <person name="Hu X."/>
            <person name="Shank E.B."/>
            <person name="Swiecicka I."/>
            <person name="Hansen B.M."/>
            <person name="Andrup L."/>
            <person name="Young S.K."/>
            <person name="Zeng Q."/>
            <person name="Gargeya S."/>
            <person name="Fitzgerald M."/>
            <person name="Haas B."/>
            <person name="Abouelleil A."/>
            <person name="Alvarado L."/>
            <person name="Arachchi H.M."/>
            <person name="Berlin A."/>
            <person name="Chapman S.B."/>
            <person name="Goldberg J."/>
            <person name="Griggs A."/>
            <person name="Gujja S."/>
            <person name="Hansen M."/>
            <person name="Howarth C."/>
            <person name="Imamovic A."/>
            <person name="Larimer J."/>
            <person name="McCowen C."/>
            <person name="Montmayeur A."/>
            <person name="Murphy C."/>
            <person name="Neiman D."/>
            <person name="Pearson M."/>
            <person name="Priest M."/>
            <person name="Roberts A."/>
            <person name="Saif S."/>
            <person name="Shea T."/>
            <person name="Sisk P."/>
            <person name="Sykes S."/>
            <person name="Wortman J."/>
            <person name="Nusbaum C."/>
            <person name="Birren B."/>
        </authorList>
    </citation>
    <scope>NUCLEOTIDE SEQUENCE [LARGE SCALE GENOMIC DNA]</scope>
    <source>
        <strain evidence="8 9">MC67</strain>
    </source>
</reference>
<dbReference type="InterPro" id="IPR011701">
    <property type="entry name" value="MFS"/>
</dbReference>
<keyword evidence="3 6" id="KW-0812">Transmembrane</keyword>
<feature type="transmembrane region" description="Helical" evidence="6">
    <location>
        <begin position="215"/>
        <end position="234"/>
    </location>
</feature>
<comment type="subcellular location">
    <subcellularLocation>
        <location evidence="1">Cell membrane</location>
        <topology evidence="1">Multi-pass membrane protein</topology>
    </subcellularLocation>
</comment>
<evidence type="ECO:0000256" key="5">
    <source>
        <dbReference type="ARBA" id="ARBA00023136"/>
    </source>
</evidence>
<keyword evidence="4 6" id="KW-1133">Transmembrane helix</keyword>
<feature type="transmembrane region" description="Helical" evidence="6">
    <location>
        <begin position="142"/>
        <end position="160"/>
    </location>
</feature>
<keyword evidence="2" id="KW-0813">Transport</keyword>
<dbReference type="SUPFAM" id="SSF103473">
    <property type="entry name" value="MFS general substrate transporter"/>
    <property type="match status" value="1"/>
</dbReference>
<comment type="caution">
    <text evidence="8">The sequence shown here is derived from an EMBL/GenBank/DDBJ whole genome shotgun (WGS) entry which is preliminary data.</text>
</comment>
<dbReference type="InterPro" id="IPR036259">
    <property type="entry name" value="MFS_trans_sf"/>
</dbReference>